<evidence type="ECO:0000256" key="2">
    <source>
        <dbReference type="SAM" id="SignalP"/>
    </source>
</evidence>
<evidence type="ECO:0008006" key="5">
    <source>
        <dbReference type="Google" id="ProtNLM"/>
    </source>
</evidence>
<feature type="signal peptide" evidence="2">
    <location>
        <begin position="1"/>
        <end position="15"/>
    </location>
</feature>
<dbReference type="RefSeq" id="WP_198915627.1">
    <property type="nucleotide sequence ID" value="NZ_JAEKPD010000006.1"/>
</dbReference>
<feature type="region of interest" description="Disordered" evidence="1">
    <location>
        <begin position="83"/>
        <end position="114"/>
    </location>
</feature>
<keyword evidence="2" id="KW-0732">Signal</keyword>
<comment type="caution">
    <text evidence="3">The sequence shown here is derived from an EMBL/GenBank/DDBJ whole genome shotgun (WGS) entry which is preliminary data.</text>
</comment>
<sequence>MLRSLALLLALSACAAAPGPDRPSGGSAAPRAVTLYRDTVVVQMSDGSLCTGVRAARAGPWETTLNGCPHTWPVAVKRPTTLPRLPLAPTEGDPWVRLSPPGNAPLGFGPRVGS</sequence>
<evidence type="ECO:0000256" key="1">
    <source>
        <dbReference type="SAM" id="MobiDB-lite"/>
    </source>
</evidence>
<organism evidence="3 4">
    <name type="scientific">Palleronia pontilimi</name>
    <dbReference type="NCBI Taxonomy" id="1964209"/>
    <lineage>
        <taxon>Bacteria</taxon>
        <taxon>Pseudomonadati</taxon>
        <taxon>Pseudomonadota</taxon>
        <taxon>Alphaproteobacteria</taxon>
        <taxon>Rhodobacterales</taxon>
        <taxon>Roseobacteraceae</taxon>
        <taxon>Palleronia</taxon>
    </lineage>
</organism>
<evidence type="ECO:0000313" key="4">
    <source>
        <dbReference type="Proteomes" id="UP000642488"/>
    </source>
</evidence>
<gene>
    <name evidence="3" type="ORF">ILP92_06820</name>
</gene>
<proteinExistence type="predicted"/>
<reference evidence="3" key="1">
    <citation type="submission" date="2020-12" db="EMBL/GenBank/DDBJ databases">
        <title>Bacterial taxonomy.</title>
        <authorList>
            <person name="Pan X."/>
        </authorList>
    </citation>
    <scope>NUCLEOTIDE SEQUENCE</scope>
    <source>
        <strain evidence="3">KCTC 52957</strain>
    </source>
</reference>
<dbReference type="Proteomes" id="UP000642488">
    <property type="component" value="Unassembled WGS sequence"/>
</dbReference>
<name>A0A934MGJ5_9RHOB</name>
<keyword evidence="4" id="KW-1185">Reference proteome</keyword>
<protein>
    <recommendedName>
        <fullName evidence="5">Lipoprotein</fullName>
    </recommendedName>
</protein>
<dbReference type="EMBL" id="JAEKPD010000006">
    <property type="protein sequence ID" value="MBJ3762454.1"/>
    <property type="molecule type" value="Genomic_DNA"/>
</dbReference>
<evidence type="ECO:0000313" key="3">
    <source>
        <dbReference type="EMBL" id="MBJ3762454.1"/>
    </source>
</evidence>
<feature type="chain" id="PRO_5037757425" description="Lipoprotein" evidence="2">
    <location>
        <begin position="16"/>
        <end position="114"/>
    </location>
</feature>
<dbReference type="AlphaFoldDB" id="A0A934MGJ5"/>
<accession>A0A934MGJ5</accession>